<dbReference type="Gene3D" id="3.90.550.10">
    <property type="entry name" value="Spore Coat Polysaccharide Biosynthesis Protein SpsA, Chain A"/>
    <property type="match status" value="1"/>
</dbReference>
<sequence>MSSEEIQVSFIVPAYNVRNYIGKCLTSLQKQSLDSFEIIVVEDCSTDTTLAEVRRFAAKDSRIRLVLHKKNQGLGPARNTGLEHARGKYICFVDSDDWVDPGYGLAFYMEAERTSADMVVGSFYAVFSQGARIISHFVDPVVRYATLPFNARSCPAVLSMPTPVWDKCYRREFLEHHQMRFPALIGEDIPFQWEAMTQAKRISVVGEPFYYYRIRDSKKNRSLTAGRNIFADVFLAQEKALDFLHRSGQYESVKAIWWERMIKELLHLTDKSGDTLIADNFVAKIFHLMLRRSLEPVNFSQINRAYMPDHVLFMAMFARQCASWKEFQELVSRSHPGQHQPPPRFLGVNKLQMVVTQYDLDAEESARSHQLTIARHETNLTHYSDLPDYAAAICQHDRIILLPPVHSAEMEPARIMVRLAGQGTTRLWYFLSCAQESRASKLAIHQRILGPDRQVLSEKETVLHVGEKILLSYLDIPEGLSINQLDVEFFVKCLSGFPSWASDVTISNFYGEGA</sequence>
<dbReference type="Pfam" id="PF00535">
    <property type="entry name" value="Glycos_transf_2"/>
    <property type="match status" value="1"/>
</dbReference>
<feature type="domain" description="Glycosyltransferase 2-like" evidence="1">
    <location>
        <begin position="9"/>
        <end position="133"/>
    </location>
</feature>
<gene>
    <name evidence="2" type="ORF">HLH48_16305</name>
</gene>
<dbReference type="InterPro" id="IPR029044">
    <property type="entry name" value="Nucleotide-diphossugar_trans"/>
</dbReference>
<comment type="caution">
    <text evidence="2">The sequence shown here is derived from an EMBL/GenBank/DDBJ whole genome shotgun (WGS) entry which is preliminary data.</text>
</comment>
<dbReference type="EMBL" id="JABEQJ010000024">
    <property type="protein sequence ID" value="MBB2161707.1"/>
    <property type="molecule type" value="Genomic_DNA"/>
</dbReference>
<dbReference type="PANTHER" id="PTHR22916">
    <property type="entry name" value="GLYCOSYLTRANSFERASE"/>
    <property type="match status" value="1"/>
</dbReference>
<keyword evidence="2" id="KW-0808">Transferase</keyword>
<dbReference type="SUPFAM" id="SSF53448">
    <property type="entry name" value="Nucleotide-diphospho-sugar transferases"/>
    <property type="match status" value="1"/>
</dbReference>
<evidence type="ECO:0000313" key="2">
    <source>
        <dbReference type="EMBL" id="MBB2161707.1"/>
    </source>
</evidence>
<evidence type="ECO:0000259" key="1">
    <source>
        <dbReference type="Pfam" id="PF00535"/>
    </source>
</evidence>
<dbReference type="CDD" id="cd00761">
    <property type="entry name" value="Glyco_tranf_GTA_type"/>
    <property type="match status" value="1"/>
</dbReference>
<dbReference type="InterPro" id="IPR001173">
    <property type="entry name" value="Glyco_trans_2-like"/>
</dbReference>
<dbReference type="RefSeq" id="WP_182998536.1">
    <property type="nucleotide sequence ID" value="NZ_JABEQJ010000024.1"/>
</dbReference>
<organism evidence="2 3">
    <name type="scientific">Gluconacetobacter sacchari</name>
    <dbReference type="NCBI Taxonomy" id="92759"/>
    <lineage>
        <taxon>Bacteria</taxon>
        <taxon>Pseudomonadati</taxon>
        <taxon>Pseudomonadota</taxon>
        <taxon>Alphaproteobacteria</taxon>
        <taxon>Acetobacterales</taxon>
        <taxon>Acetobacteraceae</taxon>
        <taxon>Gluconacetobacter</taxon>
    </lineage>
</organism>
<accession>A0A7W4IF86</accession>
<reference evidence="2 3" key="1">
    <citation type="submission" date="2020-04" db="EMBL/GenBank/DDBJ databases">
        <title>Description of novel Gluconacetobacter.</title>
        <authorList>
            <person name="Sombolestani A."/>
        </authorList>
    </citation>
    <scope>NUCLEOTIDE SEQUENCE [LARGE SCALE GENOMIC DNA]</scope>
    <source>
        <strain evidence="2 3">LMG 19747</strain>
    </source>
</reference>
<evidence type="ECO:0000313" key="3">
    <source>
        <dbReference type="Proteomes" id="UP000589085"/>
    </source>
</evidence>
<name>A0A7W4IF86_9PROT</name>
<protein>
    <submittedName>
        <fullName evidence="2">Glycosyltransferase family 2 protein</fullName>
    </submittedName>
</protein>
<dbReference type="AlphaFoldDB" id="A0A7W4IF86"/>
<dbReference type="GO" id="GO:0016758">
    <property type="term" value="F:hexosyltransferase activity"/>
    <property type="evidence" value="ECO:0007669"/>
    <property type="project" value="UniProtKB-ARBA"/>
</dbReference>
<proteinExistence type="predicted"/>
<dbReference type="PANTHER" id="PTHR22916:SF3">
    <property type="entry name" value="UDP-GLCNAC:BETAGAL BETA-1,3-N-ACETYLGLUCOSAMINYLTRANSFERASE-LIKE PROTEIN 1"/>
    <property type="match status" value="1"/>
</dbReference>
<dbReference type="Proteomes" id="UP000589085">
    <property type="component" value="Unassembled WGS sequence"/>
</dbReference>